<evidence type="ECO:0000313" key="6">
    <source>
        <dbReference type="Proteomes" id="UP000799424"/>
    </source>
</evidence>
<feature type="compositionally biased region" description="Acidic residues" evidence="3">
    <location>
        <begin position="12"/>
        <end position="23"/>
    </location>
</feature>
<dbReference type="GO" id="GO:0005634">
    <property type="term" value="C:nucleus"/>
    <property type="evidence" value="ECO:0007669"/>
    <property type="project" value="UniProtKB-SubCell"/>
</dbReference>
<keyword evidence="2" id="KW-0539">Nucleus</keyword>
<evidence type="ECO:0000313" key="5">
    <source>
        <dbReference type="EMBL" id="KAF2826711.1"/>
    </source>
</evidence>
<feature type="domain" description="Xylanolytic transcriptional activator regulatory" evidence="4">
    <location>
        <begin position="189"/>
        <end position="262"/>
    </location>
</feature>
<dbReference type="InterPro" id="IPR050613">
    <property type="entry name" value="Sec_Metabolite_Reg"/>
</dbReference>
<keyword evidence="6" id="KW-1185">Reference proteome</keyword>
<dbReference type="InterPro" id="IPR007219">
    <property type="entry name" value="XnlR_reg_dom"/>
</dbReference>
<organism evidence="5 6">
    <name type="scientific">Ophiobolus disseminans</name>
    <dbReference type="NCBI Taxonomy" id="1469910"/>
    <lineage>
        <taxon>Eukaryota</taxon>
        <taxon>Fungi</taxon>
        <taxon>Dikarya</taxon>
        <taxon>Ascomycota</taxon>
        <taxon>Pezizomycotina</taxon>
        <taxon>Dothideomycetes</taxon>
        <taxon>Pleosporomycetidae</taxon>
        <taxon>Pleosporales</taxon>
        <taxon>Pleosporineae</taxon>
        <taxon>Phaeosphaeriaceae</taxon>
        <taxon>Ophiobolus</taxon>
    </lineage>
</organism>
<dbReference type="AlphaFoldDB" id="A0A6A7A0D5"/>
<evidence type="ECO:0000256" key="3">
    <source>
        <dbReference type="SAM" id="MobiDB-lite"/>
    </source>
</evidence>
<dbReference type="PANTHER" id="PTHR31001:SF45">
    <property type="entry name" value="ZN(II)2CYS6 TRANSCRIPTION FACTOR (EUROFUNG)"/>
    <property type="match status" value="1"/>
</dbReference>
<dbReference type="OrthoDB" id="2269373at2759"/>
<dbReference type="PANTHER" id="PTHR31001">
    <property type="entry name" value="UNCHARACTERIZED TRANSCRIPTIONAL REGULATORY PROTEIN"/>
    <property type="match status" value="1"/>
</dbReference>
<dbReference type="CDD" id="cd12148">
    <property type="entry name" value="fungal_TF_MHR"/>
    <property type="match status" value="1"/>
</dbReference>
<feature type="region of interest" description="Disordered" evidence="3">
    <location>
        <begin position="1"/>
        <end position="23"/>
    </location>
</feature>
<evidence type="ECO:0000256" key="2">
    <source>
        <dbReference type="ARBA" id="ARBA00023242"/>
    </source>
</evidence>
<dbReference type="Pfam" id="PF04082">
    <property type="entry name" value="Fungal_trans"/>
    <property type="match status" value="1"/>
</dbReference>
<dbReference type="GO" id="GO:0006351">
    <property type="term" value="P:DNA-templated transcription"/>
    <property type="evidence" value="ECO:0007669"/>
    <property type="project" value="InterPro"/>
</dbReference>
<dbReference type="EMBL" id="MU006225">
    <property type="protein sequence ID" value="KAF2826711.1"/>
    <property type="molecule type" value="Genomic_DNA"/>
</dbReference>
<dbReference type="SMART" id="SM00906">
    <property type="entry name" value="Fungal_trans"/>
    <property type="match status" value="1"/>
</dbReference>
<dbReference type="GO" id="GO:0003677">
    <property type="term" value="F:DNA binding"/>
    <property type="evidence" value="ECO:0007669"/>
    <property type="project" value="InterPro"/>
</dbReference>
<accession>A0A6A7A0D5</accession>
<comment type="subcellular location">
    <subcellularLocation>
        <location evidence="1">Nucleus</location>
    </subcellularLocation>
</comment>
<dbReference type="Proteomes" id="UP000799424">
    <property type="component" value="Unassembled WGS sequence"/>
</dbReference>
<protein>
    <recommendedName>
        <fullName evidence="4">Xylanolytic transcriptional activator regulatory domain-containing protein</fullName>
    </recommendedName>
</protein>
<dbReference type="GO" id="GO:0008270">
    <property type="term" value="F:zinc ion binding"/>
    <property type="evidence" value="ECO:0007669"/>
    <property type="project" value="InterPro"/>
</dbReference>
<evidence type="ECO:0000256" key="1">
    <source>
        <dbReference type="ARBA" id="ARBA00004123"/>
    </source>
</evidence>
<proteinExistence type="predicted"/>
<evidence type="ECO:0000259" key="4">
    <source>
        <dbReference type="SMART" id="SM00906"/>
    </source>
</evidence>
<name>A0A6A7A0D5_9PLEO</name>
<sequence length="592" mass="67321">MNRKSQHSANDGNEDESDLDNVDDDSDASEYLLREKVIKKAWDTLYDRSDLLFCSRNANVNLLNLHPNQIGIFKLWQVYLENVNPLLKLTHTPSLQARIIDAASDMSKINPQFEALVFSIYSMAVFSMNQKDCIEAFGTPREELLASYQLGTREALLNCTFLQTENRECLTALHFYLMTIKPAVDPRALSSMLGTAIRIAQRMGIHNESSNIKCSALEAELRRRLWWSLVLFDARISEMTELKVGQLVPTWDCRPPSNANDFDLRPEMKIAPEVHTFTSETLFAVVRSEFGNFTRHCAFHLDFINPALKSIVARYSPDPLDIDEFTTFEQTIEQKYLRFCDPQNPLHYMTIWWARGQLAKSRFIKDLSDSSKTIAQRTSTQRDATISYALDMLECDTMLMSSELTTGFQWLTYLNFPFPAYVHIVQDLRKRPLSDLAQTSWDVMGKNCTARFIDIETRDNPTERKAHAFFKVFAAVILQAWTARQAAAATRRPSAMEIPPLIVTQIKSRLAFAERNGQNNASKPLDDNDSSNIAPSVLTGINTSEEFNMDGDLLDSGDNPFSVIFSEPPTGFNTQGWGWPTANLYPMMGQGW</sequence>
<reference evidence="5" key="1">
    <citation type="journal article" date="2020" name="Stud. Mycol.">
        <title>101 Dothideomycetes genomes: a test case for predicting lifestyles and emergence of pathogens.</title>
        <authorList>
            <person name="Haridas S."/>
            <person name="Albert R."/>
            <person name="Binder M."/>
            <person name="Bloem J."/>
            <person name="Labutti K."/>
            <person name="Salamov A."/>
            <person name="Andreopoulos B."/>
            <person name="Baker S."/>
            <person name="Barry K."/>
            <person name="Bills G."/>
            <person name="Bluhm B."/>
            <person name="Cannon C."/>
            <person name="Castanera R."/>
            <person name="Culley D."/>
            <person name="Daum C."/>
            <person name="Ezra D."/>
            <person name="Gonzalez J."/>
            <person name="Henrissat B."/>
            <person name="Kuo A."/>
            <person name="Liang C."/>
            <person name="Lipzen A."/>
            <person name="Lutzoni F."/>
            <person name="Magnuson J."/>
            <person name="Mondo S."/>
            <person name="Nolan M."/>
            <person name="Ohm R."/>
            <person name="Pangilinan J."/>
            <person name="Park H.-J."/>
            <person name="Ramirez L."/>
            <person name="Alfaro M."/>
            <person name="Sun H."/>
            <person name="Tritt A."/>
            <person name="Yoshinaga Y."/>
            <person name="Zwiers L.-H."/>
            <person name="Turgeon B."/>
            <person name="Goodwin S."/>
            <person name="Spatafora J."/>
            <person name="Crous P."/>
            <person name="Grigoriev I."/>
        </authorList>
    </citation>
    <scope>NUCLEOTIDE SEQUENCE</scope>
    <source>
        <strain evidence="5">CBS 113818</strain>
    </source>
</reference>
<gene>
    <name evidence="5" type="ORF">CC86DRAFT_292200</name>
</gene>